<dbReference type="RefSeq" id="WP_073042273.1">
    <property type="nucleotide sequence ID" value="NZ_FQVB01000071.1"/>
</dbReference>
<dbReference type="OrthoDB" id="9780884at2"/>
<reference evidence="6" key="1">
    <citation type="submission" date="2016-11" db="EMBL/GenBank/DDBJ databases">
        <authorList>
            <person name="Varghese N."/>
            <person name="Submissions S."/>
        </authorList>
    </citation>
    <scope>NUCLEOTIDE SEQUENCE [LARGE SCALE GENOMIC DNA]</scope>
    <source>
        <strain evidence="6">DSM 9756</strain>
    </source>
</reference>
<keyword evidence="3" id="KW-1133">Transmembrane helix</keyword>
<name>A0A1M5JBC4_9BACT</name>
<dbReference type="Pfam" id="PF01864">
    <property type="entry name" value="CarS-like"/>
    <property type="match status" value="1"/>
</dbReference>
<dbReference type="GO" id="GO:0046872">
    <property type="term" value="F:metal ion binding"/>
    <property type="evidence" value="ECO:0007669"/>
    <property type="project" value="UniProtKB-KW"/>
</dbReference>
<keyword evidence="6" id="KW-1185">Reference proteome</keyword>
<dbReference type="EMBL" id="FQVB01000071">
    <property type="protein sequence ID" value="SHG37589.1"/>
    <property type="molecule type" value="Genomic_DNA"/>
</dbReference>
<keyword evidence="1" id="KW-0479">Metal-binding</keyword>
<dbReference type="AlphaFoldDB" id="A0A1M5JBC4"/>
<feature type="domain" description="Calcineurin-like phosphoesterase" evidence="4">
    <location>
        <begin position="241"/>
        <end position="401"/>
    </location>
</feature>
<dbReference type="Pfam" id="PF00149">
    <property type="entry name" value="Metallophos"/>
    <property type="match status" value="1"/>
</dbReference>
<dbReference type="InterPro" id="IPR004843">
    <property type="entry name" value="Calcineurin-like_PHP"/>
</dbReference>
<evidence type="ECO:0000259" key="4">
    <source>
        <dbReference type="Pfam" id="PF00149"/>
    </source>
</evidence>
<feature type="transmembrane region" description="Helical" evidence="3">
    <location>
        <begin position="130"/>
        <end position="150"/>
    </location>
</feature>
<evidence type="ECO:0000256" key="3">
    <source>
        <dbReference type="SAM" id="Phobius"/>
    </source>
</evidence>
<sequence>MWISLKCLVLLWLINLAPPLLSHFLSPRWPRPVDGGRLFTDGRPLLGPNKTWRGVLGAVAAGTVVSVLLGWPWFVGTSAAALSMLGDMASSFLKRRLNLPSGSNVPVLDQLFEGLLPLAVLGPITNLGAVRAFGVLALFVVGAYAGSHFLKQVLLQKPFENYPRSVQPGVRLRELASCQIRSRPWPQLFHFEDVFLYRIVMDRVFRGLGIYEAGKANALNVVKRRMTVELEDLPPAFDGYTLLFLTDPHLDGLDGLLERIAALVRDEEVDLCLLGGDYRMENYGPSDEAVRRLALLVAEIRARDGILAVLGNHDCPEMVAALEGTPVRFLVNEALPVRRGKDSIWIVGLDDPHYFRCDDLASACAQVPEGAFMVVLAHSPEIADEAARIGARLYLCGHTHAGQIQIPPVGPVFTHSRSPRSLCQGLWHLGGMTGYTSSGAGVSGSPVRFNTTGEVVILTLRRHRCKP</sequence>
<dbReference type="GO" id="GO:0009245">
    <property type="term" value="P:lipid A biosynthetic process"/>
    <property type="evidence" value="ECO:0007669"/>
    <property type="project" value="TreeGrafter"/>
</dbReference>
<dbReference type="SUPFAM" id="SSF56300">
    <property type="entry name" value="Metallo-dependent phosphatases"/>
    <property type="match status" value="1"/>
</dbReference>
<dbReference type="Gene3D" id="3.60.21.10">
    <property type="match status" value="1"/>
</dbReference>
<keyword evidence="3" id="KW-0472">Membrane</keyword>
<evidence type="ECO:0000313" key="6">
    <source>
        <dbReference type="Proteomes" id="UP000184076"/>
    </source>
</evidence>
<dbReference type="InterPro" id="IPR032690">
    <property type="entry name" value="CarS"/>
</dbReference>
<dbReference type="InterPro" id="IPR051158">
    <property type="entry name" value="Metallophosphoesterase_sf"/>
</dbReference>
<accession>A0A1M5JBC4</accession>
<dbReference type="PANTHER" id="PTHR31302">
    <property type="entry name" value="TRANSMEMBRANE PROTEIN WITH METALLOPHOSPHOESTERASE DOMAIN-RELATED"/>
    <property type="match status" value="1"/>
</dbReference>
<protein>
    <recommendedName>
        <fullName evidence="4">Calcineurin-like phosphoesterase domain-containing protein</fullName>
    </recommendedName>
</protein>
<evidence type="ECO:0000256" key="2">
    <source>
        <dbReference type="ARBA" id="ARBA00022801"/>
    </source>
</evidence>
<evidence type="ECO:0000313" key="5">
    <source>
        <dbReference type="EMBL" id="SHG37589.1"/>
    </source>
</evidence>
<feature type="transmembrane region" description="Helical" evidence="3">
    <location>
        <begin position="55"/>
        <end position="85"/>
    </location>
</feature>
<dbReference type="Proteomes" id="UP000184076">
    <property type="component" value="Unassembled WGS sequence"/>
</dbReference>
<dbReference type="STRING" id="1121391.SAMN02745206_03758"/>
<keyword evidence="3" id="KW-0812">Transmembrane</keyword>
<dbReference type="InterPro" id="IPR029052">
    <property type="entry name" value="Metallo-depent_PP-like"/>
</dbReference>
<organism evidence="5 6">
    <name type="scientific">Desulfacinum infernum DSM 9756</name>
    <dbReference type="NCBI Taxonomy" id="1121391"/>
    <lineage>
        <taxon>Bacteria</taxon>
        <taxon>Pseudomonadati</taxon>
        <taxon>Thermodesulfobacteriota</taxon>
        <taxon>Syntrophobacteria</taxon>
        <taxon>Syntrophobacterales</taxon>
        <taxon>Syntrophobacteraceae</taxon>
        <taxon>Desulfacinum</taxon>
    </lineage>
</organism>
<gene>
    <name evidence="5" type="ORF">SAMN02745206_03758</name>
</gene>
<dbReference type="GO" id="GO:0016020">
    <property type="term" value="C:membrane"/>
    <property type="evidence" value="ECO:0007669"/>
    <property type="project" value="GOC"/>
</dbReference>
<keyword evidence="2" id="KW-0378">Hydrolase</keyword>
<dbReference type="GO" id="GO:0008758">
    <property type="term" value="F:UDP-2,3-diacylglucosamine hydrolase activity"/>
    <property type="evidence" value="ECO:0007669"/>
    <property type="project" value="TreeGrafter"/>
</dbReference>
<evidence type="ECO:0000256" key="1">
    <source>
        <dbReference type="ARBA" id="ARBA00022723"/>
    </source>
</evidence>
<proteinExistence type="predicted"/>
<dbReference type="PANTHER" id="PTHR31302:SF31">
    <property type="entry name" value="PHOSPHODIESTERASE YAEI"/>
    <property type="match status" value="1"/>
</dbReference>